<feature type="transmembrane region" description="Helical" evidence="1">
    <location>
        <begin position="460"/>
        <end position="480"/>
    </location>
</feature>
<dbReference type="RefSeq" id="WP_040516102.1">
    <property type="nucleotide sequence ID" value="NZ_CP045810.1"/>
</dbReference>
<reference evidence="3" key="1">
    <citation type="journal article" date="2021" name="Nat. Microbiol.">
        <title>Cocultivation of an ultrasmall environmental parasitic bacterium with lytic ability against bacteria associated with wastewater foams.</title>
        <authorList>
            <person name="Batinovic S."/>
            <person name="Rose J.J.A."/>
            <person name="Ratcliffe J."/>
            <person name="Seviour R.J."/>
            <person name="Petrovski S."/>
        </authorList>
    </citation>
    <scope>NUCLEOTIDE SEQUENCE</scope>
    <source>
        <strain evidence="3">CON44</strain>
    </source>
</reference>
<feature type="transmembrane region" description="Helical" evidence="1">
    <location>
        <begin position="83"/>
        <end position="102"/>
    </location>
</feature>
<feature type="domain" description="GGDEF" evidence="2">
    <location>
        <begin position="262"/>
        <end position="402"/>
    </location>
</feature>
<dbReference type="NCBIfam" id="TIGR00254">
    <property type="entry name" value="GGDEF"/>
    <property type="match status" value="2"/>
</dbReference>
<gene>
    <name evidence="3" type="ORF">GII30_21405</name>
</gene>
<proteinExistence type="predicted"/>
<evidence type="ECO:0000259" key="2">
    <source>
        <dbReference type="PROSITE" id="PS50887"/>
    </source>
</evidence>
<dbReference type="SUPFAM" id="SSF55073">
    <property type="entry name" value="Nucleotide cyclase"/>
    <property type="match status" value="2"/>
</dbReference>
<dbReference type="GO" id="GO:0005886">
    <property type="term" value="C:plasma membrane"/>
    <property type="evidence" value="ECO:0007669"/>
    <property type="project" value="TreeGrafter"/>
</dbReference>
<feature type="transmembrane region" description="Helical" evidence="1">
    <location>
        <begin position="58"/>
        <end position="77"/>
    </location>
</feature>
<dbReference type="EMBL" id="CP045810">
    <property type="protein sequence ID" value="QHN41376.1"/>
    <property type="molecule type" value="Genomic_DNA"/>
</dbReference>
<sequence length="883" mass="93870">MVERPRVPVLPTIGSDGDPRLILDARTSWMGIPLFPERNERRFRATFCDSGAQTRAEVHLLTFLALTLALATVSLSACEGPGTAAICAILGTAVGIQSAAILGNRLLVARYPRTYANSMGSAALFVAAQFLTLVCVLTAHLAHAGDVPGSVPLMVPYALILSVQFAHLPFNILVGVTAVFVISVGAMELAEGGLGAQVTEAVVSLAIVCGSTLTARRSEIIGRQSWAQQHRIALLNETDPLTGIANSTRLALELIDADNHRQAFSLLLLEIGRFKNYNDTHGHPSGDEVLRAVALCLRESCGNDNAVVARVAGKRFAVLWRNGQVTSEKAYDVRLHVVTAIRAATGPAGRSLRVHSSLAHRPGWPDEQPGEEPGLQEFVRRAEGALCRSRESDDAALVTARPDDQPPAGTFTLDLGEATRVTQEKHPCPHPLHTTWHSITYPPQAEADYRIGSDARGKPLRTAVLAGILVISIATLVIGAPLNNVPADVTDVVTPALAFIGIPATLAALIAIQLPTLRRWSTFAFIGAVGACWAAGMAAFIALGADGPATVPIIIPVTLVLSLFTTHVVWNIALPVGASMLAGTFVIELICTPITASQILSIVVATLITAMGMRSAFRVEISYRIRWRRSQHLAFLSQVDTLTMLANRRAFESRLRRLVTDGRDVAVMTMDLDSFGAYNREFSHAAGDACLRRIGGYLSAAVAPYQQLPGQPPPENPLTDGFALAARIGGEEFAVLLTGDPTMSDARLVDRARSIWQGVSELGIPAPGHDRELTASAGVSVYHAHPGAAGVDAAAARPHTGRACRNAGRACRNTGRACRIAGRACRTTGRAHFDAGRAGADADAAMMSADLLTCADRALYAAKRAGGNQLRLERSGYADRTTH</sequence>
<dbReference type="CDD" id="cd01949">
    <property type="entry name" value="GGDEF"/>
    <property type="match status" value="2"/>
</dbReference>
<feature type="transmembrane region" description="Helical" evidence="1">
    <location>
        <begin position="492"/>
        <end position="512"/>
    </location>
</feature>
<dbReference type="InterPro" id="IPR000160">
    <property type="entry name" value="GGDEF_dom"/>
</dbReference>
<dbReference type="PANTHER" id="PTHR45138">
    <property type="entry name" value="REGULATORY COMPONENTS OF SENSORY TRANSDUCTION SYSTEM"/>
    <property type="match status" value="1"/>
</dbReference>
<accession>A0A857MFS5</accession>
<name>A0A857MFS5_9ACTN</name>
<feature type="transmembrane region" description="Helical" evidence="1">
    <location>
        <begin position="551"/>
        <end position="573"/>
    </location>
</feature>
<dbReference type="PANTHER" id="PTHR45138:SF9">
    <property type="entry name" value="DIGUANYLATE CYCLASE DGCM-RELATED"/>
    <property type="match status" value="1"/>
</dbReference>
<evidence type="ECO:0000256" key="1">
    <source>
        <dbReference type="SAM" id="Phobius"/>
    </source>
</evidence>
<dbReference type="Pfam" id="PF00990">
    <property type="entry name" value="GGDEF"/>
    <property type="match status" value="2"/>
</dbReference>
<feature type="transmembrane region" description="Helical" evidence="1">
    <location>
        <begin position="154"/>
        <end position="182"/>
    </location>
</feature>
<dbReference type="InterPro" id="IPR050469">
    <property type="entry name" value="Diguanylate_Cyclase"/>
</dbReference>
<dbReference type="AlphaFoldDB" id="A0A857MFS5"/>
<feature type="transmembrane region" description="Helical" evidence="1">
    <location>
        <begin position="585"/>
        <end position="608"/>
    </location>
</feature>
<keyword evidence="1" id="KW-1133">Transmembrane helix</keyword>
<protein>
    <submittedName>
        <fullName evidence="3">Diguanylate cyclase</fullName>
    </submittedName>
</protein>
<dbReference type="GO" id="GO:0052621">
    <property type="term" value="F:diguanylate cyclase activity"/>
    <property type="evidence" value="ECO:0007669"/>
    <property type="project" value="TreeGrafter"/>
</dbReference>
<dbReference type="GO" id="GO:1902201">
    <property type="term" value="P:negative regulation of bacterial-type flagellum-dependent cell motility"/>
    <property type="evidence" value="ECO:0007669"/>
    <property type="project" value="TreeGrafter"/>
</dbReference>
<keyword evidence="1" id="KW-0472">Membrane</keyword>
<dbReference type="GO" id="GO:0043709">
    <property type="term" value="P:cell adhesion involved in single-species biofilm formation"/>
    <property type="evidence" value="ECO:0007669"/>
    <property type="project" value="TreeGrafter"/>
</dbReference>
<evidence type="ECO:0000313" key="3">
    <source>
        <dbReference type="EMBL" id="QHN41376.1"/>
    </source>
</evidence>
<dbReference type="PROSITE" id="PS50887">
    <property type="entry name" value="GGDEF"/>
    <property type="match status" value="2"/>
</dbReference>
<dbReference type="InterPro" id="IPR029787">
    <property type="entry name" value="Nucleotide_cyclase"/>
</dbReference>
<organism evidence="3">
    <name type="scientific">Gordonia amarae</name>
    <dbReference type="NCBI Taxonomy" id="36821"/>
    <lineage>
        <taxon>Bacteria</taxon>
        <taxon>Bacillati</taxon>
        <taxon>Actinomycetota</taxon>
        <taxon>Actinomycetes</taxon>
        <taxon>Mycobacteriales</taxon>
        <taxon>Gordoniaceae</taxon>
        <taxon>Gordonia</taxon>
    </lineage>
</organism>
<dbReference type="SMART" id="SM00267">
    <property type="entry name" value="GGDEF"/>
    <property type="match status" value="2"/>
</dbReference>
<feature type="transmembrane region" description="Helical" evidence="1">
    <location>
        <begin position="524"/>
        <end position="545"/>
    </location>
</feature>
<dbReference type="InterPro" id="IPR043128">
    <property type="entry name" value="Rev_trsase/Diguanyl_cyclase"/>
</dbReference>
<dbReference type="Gene3D" id="3.30.70.270">
    <property type="match status" value="2"/>
</dbReference>
<keyword evidence="1" id="KW-0812">Transmembrane</keyword>
<feature type="domain" description="GGDEF" evidence="2">
    <location>
        <begin position="663"/>
        <end position="820"/>
    </location>
</feature>
<feature type="transmembrane region" description="Helical" evidence="1">
    <location>
        <begin position="122"/>
        <end position="142"/>
    </location>
</feature>